<keyword evidence="3" id="KW-1185">Reference proteome</keyword>
<name>A0A2V3J171_9FLOR</name>
<evidence type="ECO:0000313" key="3">
    <source>
        <dbReference type="Proteomes" id="UP000247409"/>
    </source>
</evidence>
<evidence type="ECO:0000313" key="2">
    <source>
        <dbReference type="EMBL" id="PXF47130.1"/>
    </source>
</evidence>
<sequence>MLRQCLEVAIGLYANLLFMGRGPRATGTKEVPADAFDHPMLIFKEYEVKPKPVTEFIATVRRSYGSNDGKIRKRRFIRRLKRFSWFRNSTIMFQKEPKTQPPRIDNQCAKRSSDEKSVASDSAFWLDRRPFIQKSRSASQHNDARGRARVQPYNPDMEAARRAWMMQELDKSEAKRHKVWTTLPFPLTKALGIGHWEDRGE</sequence>
<proteinExistence type="predicted"/>
<reference evidence="2 3" key="1">
    <citation type="journal article" date="2018" name="Mol. Biol. Evol.">
        <title>Analysis of the draft genome of the red seaweed Gracilariopsis chorda provides insights into genome size evolution in Rhodophyta.</title>
        <authorList>
            <person name="Lee J."/>
            <person name="Yang E.C."/>
            <person name="Graf L."/>
            <person name="Yang J.H."/>
            <person name="Qiu H."/>
            <person name="Zel Zion U."/>
            <person name="Chan C.X."/>
            <person name="Stephens T.G."/>
            <person name="Weber A.P.M."/>
            <person name="Boo G.H."/>
            <person name="Boo S.M."/>
            <person name="Kim K.M."/>
            <person name="Shin Y."/>
            <person name="Jung M."/>
            <person name="Lee S.J."/>
            <person name="Yim H.S."/>
            <person name="Lee J.H."/>
            <person name="Bhattacharya D."/>
            <person name="Yoon H.S."/>
        </authorList>
    </citation>
    <scope>NUCLEOTIDE SEQUENCE [LARGE SCALE GENOMIC DNA]</scope>
    <source>
        <strain evidence="2 3">SKKU-2015</strain>
        <tissue evidence="2">Whole body</tissue>
    </source>
</reference>
<comment type="caution">
    <text evidence="2">The sequence shown here is derived from an EMBL/GenBank/DDBJ whole genome shotgun (WGS) entry which is preliminary data.</text>
</comment>
<protein>
    <submittedName>
        <fullName evidence="2">Uncharacterized protein</fullName>
    </submittedName>
</protein>
<evidence type="ECO:0000256" key="1">
    <source>
        <dbReference type="SAM" id="MobiDB-lite"/>
    </source>
</evidence>
<accession>A0A2V3J171</accession>
<feature type="region of interest" description="Disordered" evidence="1">
    <location>
        <begin position="96"/>
        <end position="115"/>
    </location>
</feature>
<dbReference type="Proteomes" id="UP000247409">
    <property type="component" value="Unassembled WGS sequence"/>
</dbReference>
<gene>
    <name evidence="2" type="ORF">BWQ96_03072</name>
</gene>
<dbReference type="AlphaFoldDB" id="A0A2V3J171"/>
<organism evidence="2 3">
    <name type="scientific">Gracilariopsis chorda</name>
    <dbReference type="NCBI Taxonomy" id="448386"/>
    <lineage>
        <taxon>Eukaryota</taxon>
        <taxon>Rhodophyta</taxon>
        <taxon>Florideophyceae</taxon>
        <taxon>Rhodymeniophycidae</taxon>
        <taxon>Gracilariales</taxon>
        <taxon>Gracilariaceae</taxon>
        <taxon>Gracilariopsis</taxon>
    </lineage>
</organism>
<dbReference type="EMBL" id="NBIV01000028">
    <property type="protein sequence ID" value="PXF47130.1"/>
    <property type="molecule type" value="Genomic_DNA"/>
</dbReference>